<sequence>MSFRFLSDFNLASSPLASDSQQLPIGFYGSEVSGFSLVSSIQSSTSTNNVVDLLARIGRNATLYDTAPHLVLPLLQVDIRDLHAMLETETHSFMGD</sequence>
<dbReference type="EMBL" id="JBBPBM010000043">
    <property type="protein sequence ID" value="KAK8523551.1"/>
    <property type="molecule type" value="Genomic_DNA"/>
</dbReference>
<accession>A0ABR2CUU7</accession>
<name>A0ABR2CUU7_9ROSI</name>
<organism evidence="1 2">
    <name type="scientific">Hibiscus sabdariffa</name>
    <name type="common">roselle</name>
    <dbReference type="NCBI Taxonomy" id="183260"/>
    <lineage>
        <taxon>Eukaryota</taxon>
        <taxon>Viridiplantae</taxon>
        <taxon>Streptophyta</taxon>
        <taxon>Embryophyta</taxon>
        <taxon>Tracheophyta</taxon>
        <taxon>Spermatophyta</taxon>
        <taxon>Magnoliopsida</taxon>
        <taxon>eudicotyledons</taxon>
        <taxon>Gunneridae</taxon>
        <taxon>Pentapetalae</taxon>
        <taxon>rosids</taxon>
        <taxon>malvids</taxon>
        <taxon>Malvales</taxon>
        <taxon>Malvaceae</taxon>
        <taxon>Malvoideae</taxon>
        <taxon>Hibiscus</taxon>
    </lineage>
</organism>
<evidence type="ECO:0000313" key="1">
    <source>
        <dbReference type="EMBL" id="KAK8523551.1"/>
    </source>
</evidence>
<proteinExistence type="predicted"/>
<dbReference type="Proteomes" id="UP001472677">
    <property type="component" value="Unassembled WGS sequence"/>
</dbReference>
<protein>
    <submittedName>
        <fullName evidence="1">Uncharacterized protein</fullName>
    </submittedName>
</protein>
<comment type="caution">
    <text evidence="1">The sequence shown here is derived from an EMBL/GenBank/DDBJ whole genome shotgun (WGS) entry which is preliminary data.</text>
</comment>
<evidence type="ECO:0000313" key="2">
    <source>
        <dbReference type="Proteomes" id="UP001472677"/>
    </source>
</evidence>
<reference evidence="1 2" key="1">
    <citation type="journal article" date="2024" name="G3 (Bethesda)">
        <title>Genome assembly of Hibiscus sabdariffa L. provides insights into metabolisms of medicinal natural products.</title>
        <authorList>
            <person name="Kim T."/>
        </authorList>
    </citation>
    <scope>NUCLEOTIDE SEQUENCE [LARGE SCALE GENOMIC DNA]</scope>
    <source>
        <strain evidence="1">TK-2024</strain>
        <tissue evidence="1">Old leaves</tissue>
    </source>
</reference>
<gene>
    <name evidence="1" type="ORF">V6N12_048069</name>
</gene>
<keyword evidence="2" id="KW-1185">Reference proteome</keyword>